<evidence type="ECO:0000259" key="8">
    <source>
        <dbReference type="PROSITE" id="PS50217"/>
    </source>
</evidence>
<keyword evidence="3" id="KW-0805">Transcription regulation</keyword>
<evidence type="ECO:0000256" key="3">
    <source>
        <dbReference type="ARBA" id="ARBA00023015"/>
    </source>
</evidence>
<dbReference type="PROSITE" id="PS50217">
    <property type="entry name" value="BZIP"/>
    <property type="match status" value="1"/>
</dbReference>
<name>A0A9W8NCX3_9PEZI</name>
<evidence type="ECO:0000256" key="1">
    <source>
        <dbReference type="ARBA" id="ARBA00004123"/>
    </source>
</evidence>
<protein>
    <recommendedName>
        <fullName evidence="8">BZIP domain-containing protein</fullName>
    </recommendedName>
</protein>
<organism evidence="9 10">
    <name type="scientific">Xylaria arbuscula</name>
    <dbReference type="NCBI Taxonomy" id="114810"/>
    <lineage>
        <taxon>Eukaryota</taxon>
        <taxon>Fungi</taxon>
        <taxon>Dikarya</taxon>
        <taxon>Ascomycota</taxon>
        <taxon>Pezizomycotina</taxon>
        <taxon>Sordariomycetes</taxon>
        <taxon>Xylariomycetidae</taxon>
        <taxon>Xylariales</taxon>
        <taxon>Xylariaceae</taxon>
        <taxon>Xylaria</taxon>
    </lineage>
</organism>
<evidence type="ECO:0000313" key="9">
    <source>
        <dbReference type="EMBL" id="KAJ3568451.1"/>
    </source>
</evidence>
<dbReference type="PANTHER" id="PTHR47416:SF8">
    <property type="entry name" value="BASIC-LEUCINE ZIPPER TRANSCRIPTION FACTOR E-RELATED"/>
    <property type="match status" value="1"/>
</dbReference>
<sequence length="319" mass="36312">MPTSPQKDWMTTDFKAQSLKRSQVDSSAIRSHNEMRRGDGIRKKNARFDIPAERNLDNIDTLISQSTDDQEIKELKQQKRLLRNRQAALDSRQRKKQHTERLEEEKKHFTGVISSLEEELADLNGKFAQLLREKEFMQNHIEDMRLEKEEMVQRHTIETGDLRKKVSILTDHVQRLEHTSMPSNNGFSNGFNDMDNIAMDGTWENMTYMEDYSMEPEVKQELQIVPKKPEITLAAEVEKPATQGGLLFMLFLVGAFVLSNRSTPSIPRVSEDMREASAAVLNNILKDADVGHGPNNAIEPAAPQPSGATWAEPHISPHG</sequence>
<keyword evidence="6" id="KW-0539">Nucleus</keyword>
<dbReference type="GO" id="GO:0005634">
    <property type="term" value="C:nucleus"/>
    <property type="evidence" value="ECO:0007669"/>
    <property type="project" value="UniProtKB-SubCell"/>
</dbReference>
<dbReference type="Gene3D" id="1.20.5.170">
    <property type="match status" value="1"/>
</dbReference>
<dbReference type="CDD" id="cd14687">
    <property type="entry name" value="bZIP_ATF2"/>
    <property type="match status" value="1"/>
</dbReference>
<dbReference type="PANTHER" id="PTHR47416">
    <property type="entry name" value="BASIC-LEUCINE ZIPPER TRANSCRIPTION FACTOR F-RELATED"/>
    <property type="match status" value="1"/>
</dbReference>
<keyword evidence="4" id="KW-0238">DNA-binding</keyword>
<comment type="subcellular location">
    <subcellularLocation>
        <location evidence="1">Nucleus</location>
    </subcellularLocation>
</comment>
<comment type="caution">
    <text evidence="9">The sequence shown here is derived from an EMBL/GenBank/DDBJ whole genome shotgun (WGS) entry which is preliminary data.</text>
</comment>
<feature type="region of interest" description="Disordered" evidence="7">
    <location>
        <begin position="291"/>
        <end position="319"/>
    </location>
</feature>
<dbReference type="SUPFAM" id="SSF57959">
    <property type="entry name" value="Leucine zipper domain"/>
    <property type="match status" value="1"/>
</dbReference>
<comment type="similarity">
    <text evidence="2">Belongs to the bZIP family.</text>
</comment>
<evidence type="ECO:0000256" key="6">
    <source>
        <dbReference type="ARBA" id="ARBA00023242"/>
    </source>
</evidence>
<evidence type="ECO:0000313" key="10">
    <source>
        <dbReference type="Proteomes" id="UP001148614"/>
    </source>
</evidence>
<dbReference type="InterPro" id="IPR004827">
    <property type="entry name" value="bZIP"/>
</dbReference>
<feature type="region of interest" description="Disordered" evidence="7">
    <location>
        <begin position="87"/>
        <end position="106"/>
    </location>
</feature>
<dbReference type="GO" id="GO:0003700">
    <property type="term" value="F:DNA-binding transcription factor activity"/>
    <property type="evidence" value="ECO:0007669"/>
    <property type="project" value="InterPro"/>
</dbReference>
<evidence type="ECO:0000256" key="2">
    <source>
        <dbReference type="ARBA" id="ARBA00007163"/>
    </source>
</evidence>
<proteinExistence type="inferred from homology"/>
<gene>
    <name evidence="9" type="ORF">NPX13_g6417</name>
</gene>
<evidence type="ECO:0000256" key="4">
    <source>
        <dbReference type="ARBA" id="ARBA00023125"/>
    </source>
</evidence>
<accession>A0A9W8NCX3</accession>
<dbReference type="VEuPathDB" id="FungiDB:F4678DRAFT_239106"/>
<dbReference type="InterPro" id="IPR046347">
    <property type="entry name" value="bZIP_sf"/>
</dbReference>
<dbReference type="Pfam" id="PF00170">
    <property type="entry name" value="bZIP_1"/>
    <property type="match status" value="1"/>
</dbReference>
<dbReference type="GO" id="GO:0003677">
    <property type="term" value="F:DNA binding"/>
    <property type="evidence" value="ECO:0007669"/>
    <property type="project" value="UniProtKB-KW"/>
</dbReference>
<evidence type="ECO:0000256" key="7">
    <source>
        <dbReference type="SAM" id="MobiDB-lite"/>
    </source>
</evidence>
<keyword evidence="5" id="KW-0804">Transcription</keyword>
<feature type="domain" description="BZIP" evidence="8">
    <location>
        <begin position="74"/>
        <end position="130"/>
    </location>
</feature>
<dbReference type="AlphaFoldDB" id="A0A9W8NCX3"/>
<dbReference type="Proteomes" id="UP001148614">
    <property type="component" value="Unassembled WGS sequence"/>
</dbReference>
<dbReference type="EMBL" id="JANPWZ010001135">
    <property type="protein sequence ID" value="KAJ3568451.1"/>
    <property type="molecule type" value="Genomic_DNA"/>
</dbReference>
<dbReference type="SMART" id="SM00338">
    <property type="entry name" value="BRLZ"/>
    <property type="match status" value="1"/>
</dbReference>
<evidence type="ECO:0000256" key="5">
    <source>
        <dbReference type="ARBA" id="ARBA00023163"/>
    </source>
</evidence>
<keyword evidence="10" id="KW-1185">Reference proteome</keyword>
<reference evidence="9" key="1">
    <citation type="submission" date="2022-07" db="EMBL/GenBank/DDBJ databases">
        <title>Genome Sequence of Xylaria arbuscula.</title>
        <authorList>
            <person name="Buettner E."/>
        </authorList>
    </citation>
    <scope>NUCLEOTIDE SEQUENCE</scope>
    <source>
        <strain evidence="9">VT107</strain>
    </source>
</reference>